<dbReference type="EMBL" id="JAPQKO010000003">
    <property type="protein sequence ID" value="KAJ5172507.1"/>
    <property type="molecule type" value="Genomic_DNA"/>
</dbReference>
<reference evidence="3" key="1">
    <citation type="submission" date="2022-11" db="EMBL/GenBank/DDBJ databases">
        <authorList>
            <person name="Petersen C."/>
        </authorList>
    </citation>
    <scope>NUCLEOTIDE SEQUENCE</scope>
    <source>
        <strain evidence="3">IBT 21917</strain>
    </source>
</reference>
<sequence length="491" mass="55738">MATFAEPETLSTRSYLELARDLPLAEEGSDPSTRASTMSERYGRSNSGSQQPDTSEMASKMTYPPSPDRPIRKRGRPKLEKAKDAAAIEERRLQIRRAQRTYRQKKETTITSLRTRVETLEQTLHDVSAILGPVGDPVAAIDNARRLIQAGIDQTRLDSGANPSICETSDKLRDVFGYRVSRDAENSTLDVRHISHTSPAQPRAPSPSPLLDRLFPSTTIYTYSYQESDLSRRLQRFCLEHTYRWLSDAHSDPGLLSRVFGLVPCIHDMPGVRRAFRRVLQSEIGSPLEGNKLPFYTLGGAGRHFPRRNAAREPVLPENTRRPGKILRRLARILRRGGIQDWDEDWSADAEPEPRDWREAQVRRMSHEDRLRALQLDGEWFDCHDVQGYLEQRGIVTRGSSLWLDVPPTTMRNIHVPSPDRSASHWYTSREDVSASEMSLSPSSTQSGYVLDVENFFEILLAHHRILGRAPGFRLVDVDAALRTAIHRPFT</sequence>
<evidence type="ECO:0000313" key="3">
    <source>
        <dbReference type="EMBL" id="KAJ5172507.1"/>
    </source>
</evidence>
<evidence type="ECO:0008006" key="5">
    <source>
        <dbReference type="Google" id="ProtNLM"/>
    </source>
</evidence>
<dbReference type="GO" id="GO:0003700">
    <property type="term" value="F:DNA-binding transcription factor activity"/>
    <property type="evidence" value="ECO:0007669"/>
    <property type="project" value="InterPro"/>
</dbReference>
<comment type="caution">
    <text evidence="3">The sequence shown here is derived from an EMBL/GenBank/DDBJ whole genome shotgun (WGS) entry which is preliminary data.</text>
</comment>
<reference evidence="3" key="2">
    <citation type="journal article" date="2023" name="IMA Fungus">
        <title>Comparative genomic study of the Penicillium genus elucidates a diverse pangenome and 15 lateral gene transfer events.</title>
        <authorList>
            <person name="Petersen C."/>
            <person name="Sorensen T."/>
            <person name="Nielsen M.R."/>
            <person name="Sondergaard T.E."/>
            <person name="Sorensen J.L."/>
            <person name="Fitzpatrick D.A."/>
            <person name="Frisvad J.C."/>
            <person name="Nielsen K.L."/>
        </authorList>
    </citation>
    <scope>NUCLEOTIDE SEQUENCE</scope>
    <source>
        <strain evidence="3">IBT 21917</strain>
    </source>
</reference>
<keyword evidence="4" id="KW-1185">Reference proteome</keyword>
<dbReference type="PANTHER" id="PTHR40618:SF1">
    <property type="entry name" value="B-ZIP TRANSCRIPTION FACTOR (EUROFUNG)"/>
    <property type="match status" value="1"/>
</dbReference>
<dbReference type="CDD" id="cd14688">
    <property type="entry name" value="bZIP_YAP"/>
    <property type="match status" value="1"/>
</dbReference>
<dbReference type="Proteomes" id="UP001146351">
    <property type="component" value="Unassembled WGS sequence"/>
</dbReference>
<proteinExistence type="predicted"/>
<feature type="region of interest" description="Disordered" evidence="2">
    <location>
        <begin position="20"/>
        <end position="86"/>
    </location>
</feature>
<keyword evidence="1" id="KW-0175">Coiled coil</keyword>
<dbReference type="OrthoDB" id="545169at2759"/>
<dbReference type="InterPro" id="IPR046347">
    <property type="entry name" value="bZIP_sf"/>
</dbReference>
<feature type="coiled-coil region" evidence="1">
    <location>
        <begin position="88"/>
        <end position="123"/>
    </location>
</feature>
<accession>A0A9W9ICT4</accession>
<feature type="compositionally biased region" description="Polar residues" evidence="2">
    <location>
        <begin position="30"/>
        <end position="57"/>
    </location>
</feature>
<gene>
    <name evidence="3" type="ORF">N7492_005100</name>
</gene>
<dbReference type="SUPFAM" id="SSF57959">
    <property type="entry name" value="Leucine zipper domain"/>
    <property type="match status" value="1"/>
</dbReference>
<feature type="compositionally biased region" description="Basic and acidic residues" evidence="2">
    <location>
        <begin position="77"/>
        <end position="86"/>
    </location>
</feature>
<evidence type="ECO:0000256" key="1">
    <source>
        <dbReference type="SAM" id="Coils"/>
    </source>
</evidence>
<dbReference type="Gene3D" id="1.20.5.170">
    <property type="match status" value="1"/>
</dbReference>
<dbReference type="PANTHER" id="PTHR40618">
    <property type="entry name" value="B-ZIP TRANSCRIPTION FACTOR (EUROFUNG)-RELATED"/>
    <property type="match status" value="1"/>
</dbReference>
<name>A0A9W9ICT4_9EURO</name>
<protein>
    <recommendedName>
        <fullName evidence="5">BZIP domain-containing protein</fullName>
    </recommendedName>
</protein>
<dbReference type="AlphaFoldDB" id="A0A9W9ICT4"/>
<evidence type="ECO:0000256" key="2">
    <source>
        <dbReference type="SAM" id="MobiDB-lite"/>
    </source>
</evidence>
<evidence type="ECO:0000313" key="4">
    <source>
        <dbReference type="Proteomes" id="UP001146351"/>
    </source>
</evidence>
<organism evidence="3 4">
    <name type="scientific">Penicillium capsulatum</name>
    <dbReference type="NCBI Taxonomy" id="69766"/>
    <lineage>
        <taxon>Eukaryota</taxon>
        <taxon>Fungi</taxon>
        <taxon>Dikarya</taxon>
        <taxon>Ascomycota</taxon>
        <taxon>Pezizomycotina</taxon>
        <taxon>Eurotiomycetes</taxon>
        <taxon>Eurotiomycetidae</taxon>
        <taxon>Eurotiales</taxon>
        <taxon>Aspergillaceae</taxon>
        <taxon>Penicillium</taxon>
    </lineage>
</organism>